<protein>
    <submittedName>
        <fullName evidence="2">Uncharacterized protein</fullName>
    </submittedName>
</protein>
<evidence type="ECO:0000313" key="3">
    <source>
        <dbReference type="Proteomes" id="UP001153269"/>
    </source>
</evidence>
<evidence type="ECO:0000313" key="2">
    <source>
        <dbReference type="EMBL" id="CAB1420039.1"/>
    </source>
</evidence>
<evidence type="ECO:0000256" key="1">
    <source>
        <dbReference type="SAM" id="MobiDB-lite"/>
    </source>
</evidence>
<sequence>MTIRQGTTERLGLNSRVNKDKTQVNNQANTQGDDREQLDFGGSMEVAALSRPFCLGMLYDCRRDLLVPALLRLTGFEYPAPSHSHPHPSFTRYKRPDFKPSITSVEIWLLEKEIQSCNHIVLNQGQQQCANASRGSGELTPGGASLPGELTPPGGDGPAPPEPNSSTIAGGGMVNLGNHASSSSLHCFKIKIDKYIKSSEGSDELEDLTFL</sequence>
<feature type="region of interest" description="Disordered" evidence="1">
    <location>
        <begin position="131"/>
        <end position="173"/>
    </location>
</feature>
<reference evidence="2" key="1">
    <citation type="submission" date="2020-03" db="EMBL/GenBank/DDBJ databases">
        <authorList>
            <person name="Weist P."/>
        </authorList>
    </citation>
    <scope>NUCLEOTIDE SEQUENCE</scope>
</reference>
<name>A0A9N7TW85_PLEPL</name>
<dbReference type="AlphaFoldDB" id="A0A9N7TW85"/>
<dbReference type="Proteomes" id="UP001153269">
    <property type="component" value="Unassembled WGS sequence"/>
</dbReference>
<keyword evidence="3" id="KW-1185">Reference proteome</keyword>
<gene>
    <name evidence="2" type="ORF">PLEPLA_LOCUS7890</name>
</gene>
<comment type="caution">
    <text evidence="2">The sequence shown here is derived from an EMBL/GenBank/DDBJ whole genome shotgun (WGS) entry which is preliminary data.</text>
</comment>
<proteinExistence type="predicted"/>
<dbReference type="EMBL" id="CADEAL010000429">
    <property type="protein sequence ID" value="CAB1420039.1"/>
    <property type="molecule type" value="Genomic_DNA"/>
</dbReference>
<accession>A0A9N7TW85</accession>
<organism evidence="2 3">
    <name type="scientific">Pleuronectes platessa</name>
    <name type="common">European plaice</name>
    <dbReference type="NCBI Taxonomy" id="8262"/>
    <lineage>
        <taxon>Eukaryota</taxon>
        <taxon>Metazoa</taxon>
        <taxon>Chordata</taxon>
        <taxon>Craniata</taxon>
        <taxon>Vertebrata</taxon>
        <taxon>Euteleostomi</taxon>
        <taxon>Actinopterygii</taxon>
        <taxon>Neopterygii</taxon>
        <taxon>Teleostei</taxon>
        <taxon>Neoteleostei</taxon>
        <taxon>Acanthomorphata</taxon>
        <taxon>Carangaria</taxon>
        <taxon>Pleuronectiformes</taxon>
        <taxon>Pleuronectoidei</taxon>
        <taxon>Pleuronectidae</taxon>
        <taxon>Pleuronectes</taxon>
    </lineage>
</organism>